<evidence type="ECO:0000256" key="5">
    <source>
        <dbReference type="ARBA" id="ARBA00022989"/>
    </source>
</evidence>
<evidence type="ECO:0000256" key="6">
    <source>
        <dbReference type="ARBA" id="ARBA00023136"/>
    </source>
</evidence>
<evidence type="ECO:0000256" key="8">
    <source>
        <dbReference type="SAM" id="Phobius"/>
    </source>
</evidence>
<feature type="transmembrane region" description="Helical" evidence="8">
    <location>
        <begin position="314"/>
        <end position="333"/>
    </location>
</feature>
<gene>
    <name evidence="9" type="ORF">FAZ19_23120</name>
</gene>
<comment type="caution">
    <text evidence="9">The sequence shown here is derived from an EMBL/GenBank/DDBJ whole genome shotgun (WGS) entry which is preliminary data.</text>
</comment>
<keyword evidence="7" id="KW-0460">Magnesium</keyword>
<evidence type="ECO:0000256" key="3">
    <source>
        <dbReference type="ARBA" id="ARBA00022679"/>
    </source>
</evidence>
<evidence type="ECO:0000256" key="4">
    <source>
        <dbReference type="ARBA" id="ARBA00022692"/>
    </source>
</evidence>
<dbReference type="AlphaFoldDB" id="A0A4U0GMR0"/>
<sequence length="385" mass="42823">MKLMVVLFAFGVAFYLGRLLIPYILLISYRKRLFDPIDPRKSHQVLVSRLGGATFVPIQCVLMVLSLILCYKQDLLDLQIDTYEVYPMIMGLVCGLVILFVLGLTDDLIGVNHKFKFFVQILVASFLPLSGVWINDMYGVLFITYLPAWVGIPLTIFATVLIINAVNLIDGIDGLCSGLVTVGSLVLGSLFAAHCAWLHALFAFITAGVLIPFFLYNVYGVSKKKRKIFMGDSGSLTLGFSMAFLSVSYAMNNPGVQPFSEGAIVVGFTVLLVPVLDVARVMWVRFRAGNRLFMPDRNHIHHKLLDMGMNHQKAMLTIILLAAFFCIFNAVTVHYISNNIVLALDLIFWGLFHATLDKIAHRKHVTTEEKAFKPSVAALAKQGNK</sequence>
<feature type="transmembrane region" description="Helical" evidence="8">
    <location>
        <begin position="50"/>
        <end position="69"/>
    </location>
</feature>
<proteinExistence type="predicted"/>
<dbReference type="RefSeq" id="WP_136823150.1">
    <property type="nucleotide sequence ID" value="NZ_BMJX01000012.1"/>
</dbReference>
<feature type="transmembrane region" description="Helical" evidence="8">
    <location>
        <begin position="6"/>
        <end position="29"/>
    </location>
</feature>
<evidence type="ECO:0000313" key="10">
    <source>
        <dbReference type="Proteomes" id="UP000309872"/>
    </source>
</evidence>
<keyword evidence="6 8" id="KW-0472">Membrane</keyword>
<feature type="binding site" evidence="7">
    <location>
        <position position="232"/>
    </location>
    <ligand>
        <name>Mg(2+)</name>
        <dbReference type="ChEBI" id="CHEBI:18420"/>
    </ligand>
</feature>
<evidence type="ECO:0000256" key="7">
    <source>
        <dbReference type="PIRSR" id="PIRSR600715-1"/>
    </source>
</evidence>
<feature type="transmembrane region" description="Helical" evidence="8">
    <location>
        <begin position="85"/>
        <end position="105"/>
    </location>
</feature>
<dbReference type="Pfam" id="PF00953">
    <property type="entry name" value="Glycos_transf_4"/>
    <property type="match status" value="1"/>
</dbReference>
<feature type="transmembrane region" description="Helical" evidence="8">
    <location>
        <begin position="233"/>
        <end position="251"/>
    </location>
</feature>
<evidence type="ECO:0000313" key="9">
    <source>
        <dbReference type="EMBL" id="TJY60145.1"/>
    </source>
</evidence>
<dbReference type="GO" id="GO:0071555">
    <property type="term" value="P:cell wall organization"/>
    <property type="evidence" value="ECO:0007669"/>
    <property type="project" value="TreeGrafter"/>
</dbReference>
<dbReference type="GO" id="GO:0016780">
    <property type="term" value="F:phosphotransferase activity, for other substituted phosphate groups"/>
    <property type="evidence" value="ECO:0007669"/>
    <property type="project" value="InterPro"/>
</dbReference>
<dbReference type="GO" id="GO:0009103">
    <property type="term" value="P:lipopolysaccharide biosynthetic process"/>
    <property type="evidence" value="ECO:0007669"/>
    <property type="project" value="TreeGrafter"/>
</dbReference>
<feature type="transmembrane region" description="Helical" evidence="8">
    <location>
        <begin position="140"/>
        <end position="163"/>
    </location>
</feature>
<dbReference type="GO" id="GO:0044038">
    <property type="term" value="P:cell wall macromolecule biosynthetic process"/>
    <property type="evidence" value="ECO:0007669"/>
    <property type="project" value="TreeGrafter"/>
</dbReference>
<dbReference type="PANTHER" id="PTHR22926">
    <property type="entry name" value="PHOSPHO-N-ACETYLMURAMOYL-PENTAPEPTIDE-TRANSFERASE"/>
    <property type="match status" value="1"/>
</dbReference>
<keyword evidence="2" id="KW-1003">Cell membrane</keyword>
<dbReference type="OrthoDB" id="9783652at2"/>
<protein>
    <submittedName>
        <fullName evidence="9">Undecaprenyl/decaprenyl-phosphate alpha-N-acetylglucosaminyl 1-phosphate transferase</fullName>
    </submittedName>
</protein>
<evidence type="ECO:0000256" key="1">
    <source>
        <dbReference type="ARBA" id="ARBA00004651"/>
    </source>
</evidence>
<dbReference type="GO" id="GO:0005886">
    <property type="term" value="C:plasma membrane"/>
    <property type="evidence" value="ECO:0007669"/>
    <property type="project" value="UniProtKB-SubCell"/>
</dbReference>
<dbReference type="PROSITE" id="PS01348">
    <property type="entry name" value="MRAY_2"/>
    <property type="match status" value="1"/>
</dbReference>
<comment type="cofactor">
    <cofactor evidence="7">
        <name>Mg(2+)</name>
        <dbReference type="ChEBI" id="CHEBI:18420"/>
    </cofactor>
</comment>
<accession>A0A4U0GMR0</accession>
<organism evidence="9 10">
    <name type="scientific">Sphingobacterium alkalisoli</name>
    <dbReference type="NCBI Taxonomy" id="1874115"/>
    <lineage>
        <taxon>Bacteria</taxon>
        <taxon>Pseudomonadati</taxon>
        <taxon>Bacteroidota</taxon>
        <taxon>Sphingobacteriia</taxon>
        <taxon>Sphingobacteriales</taxon>
        <taxon>Sphingobacteriaceae</taxon>
        <taxon>Sphingobacterium</taxon>
    </lineage>
</organism>
<name>A0A4U0GMR0_9SPHI</name>
<dbReference type="PANTHER" id="PTHR22926:SF3">
    <property type="entry name" value="UNDECAPRENYL-PHOSPHATE ALPHA-N-ACETYLGLUCOSAMINYL 1-PHOSPHATE TRANSFERASE"/>
    <property type="match status" value="1"/>
</dbReference>
<feature type="transmembrane region" description="Helical" evidence="8">
    <location>
        <begin position="200"/>
        <end position="221"/>
    </location>
</feature>
<keyword evidence="3 9" id="KW-0808">Transferase</keyword>
<evidence type="ECO:0000256" key="2">
    <source>
        <dbReference type="ARBA" id="ARBA00022475"/>
    </source>
</evidence>
<feature type="transmembrane region" description="Helical" evidence="8">
    <location>
        <begin position="175"/>
        <end position="194"/>
    </location>
</feature>
<keyword evidence="7" id="KW-0479">Metal-binding</keyword>
<keyword evidence="5 8" id="KW-1133">Transmembrane helix</keyword>
<dbReference type="Proteomes" id="UP000309872">
    <property type="component" value="Unassembled WGS sequence"/>
</dbReference>
<feature type="binding site" evidence="7">
    <location>
        <position position="167"/>
    </location>
    <ligand>
        <name>Mg(2+)</name>
        <dbReference type="ChEBI" id="CHEBI:18420"/>
    </ligand>
</feature>
<comment type="subcellular location">
    <subcellularLocation>
        <location evidence="1">Cell membrane</location>
        <topology evidence="1">Multi-pass membrane protein</topology>
    </subcellularLocation>
</comment>
<dbReference type="InterPro" id="IPR018480">
    <property type="entry name" value="PNAcMuramoyl-5peptid_Trfase_CS"/>
</dbReference>
<reference evidence="9 10" key="1">
    <citation type="submission" date="2019-04" db="EMBL/GenBank/DDBJ databases">
        <title>Sphingobacterium olei sp. nov., isolated from oil-contaminated soil.</title>
        <authorList>
            <person name="Liu B."/>
        </authorList>
    </citation>
    <scope>NUCLEOTIDE SEQUENCE [LARGE SCALE GENOMIC DNA]</scope>
    <source>
        <strain evidence="9 10">Y3L14</strain>
    </source>
</reference>
<feature type="transmembrane region" description="Helical" evidence="8">
    <location>
        <begin position="117"/>
        <end position="134"/>
    </location>
</feature>
<keyword evidence="10" id="KW-1185">Reference proteome</keyword>
<dbReference type="InterPro" id="IPR000715">
    <property type="entry name" value="Glycosyl_transferase_4"/>
</dbReference>
<dbReference type="EMBL" id="SUKA01000012">
    <property type="protein sequence ID" value="TJY60145.1"/>
    <property type="molecule type" value="Genomic_DNA"/>
</dbReference>
<dbReference type="CDD" id="cd06853">
    <property type="entry name" value="GT_WecA_like"/>
    <property type="match status" value="1"/>
</dbReference>
<keyword evidence="4 8" id="KW-0812">Transmembrane</keyword>
<feature type="transmembrane region" description="Helical" evidence="8">
    <location>
        <begin position="263"/>
        <end position="283"/>
    </location>
</feature>
<dbReference type="GO" id="GO:0046872">
    <property type="term" value="F:metal ion binding"/>
    <property type="evidence" value="ECO:0007669"/>
    <property type="project" value="UniProtKB-KW"/>
</dbReference>